<dbReference type="Proteomes" id="UP000736672">
    <property type="component" value="Unassembled WGS sequence"/>
</dbReference>
<dbReference type="GO" id="GO:0005811">
    <property type="term" value="C:lipid droplet"/>
    <property type="evidence" value="ECO:0007669"/>
    <property type="project" value="TreeGrafter"/>
</dbReference>
<dbReference type="PANTHER" id="PTHR43107:SF20">
    <property type="entry name" value="FATTY ACID TRANSPORTER_ACYL-COA SYNTHETASE (FAT1), PUTATIVE (AFU_ORTHOLOGUE AFUA_2G11360)-RELATED"/>
    <property type="match status" value="1"/>
</dbReference>
<dbReference type="GO" id="GO:0009898">
    <property type="term" value="C:cytoplasmic side of plasma membrane"/>
    <property type="evidence" value="ECO:0007669"/>
    <property type="project" value="TreeGrafter"/>
</dbReference>
<evidence type="ECO:0000313" key="4">
    <source>
        <dbReference type="EMBL" id="KAH7259802.1"/>
    </source>
</evidence>
<dbReference type="OrthoDB" id="10253869at2759"/>
<comment type="caution">
    <text evidence="4">The sequence shown here is derived from an EMBL/GenBank/DDBJ whole genome shotgun (WGS) entry which is preliminary data.</text>
</comment>
<dbReference type="GO" id="GO:0004467">
    <property type="term" value="F:long-chain fatty acid-CoA ligase activity"/>
    <property type="evidence" value="ECO:0007669"/>
    <property type="project" value="TreeGrafter"/>
</dbReference>
<dbReference type="InterPro" id="IPR020845">
    <property type="entry name" value="AMP-binding_CS"/>
</dbReference>
<dbReference type="EMBL" id="JAGTJS010000008">
    <property type="protein sequence ID" value="KAH7259802.1"/>
    <property type="molecule type" value="Genomic_DNA"/>
</dbReference>
<evidence type="ECO:0000256" key="1">
    <source>
        <dbReference type="ARBA" id="ARBA00006432"/>
    </source>
</evidence>
<evidence type="ECO:0000259" key="3">
    <source>
        <dbReference type="Pfam" id="PF00501"/>
    </source>
</evidence>
<organism evidence="4 5">
    <name type="scientific">Fusarium solani</name>
    <name type="common">Filamentous fungus</name>
    <dbReference type="NCBI Taxonomy" id="169388"/>
    <lineage>
        <taxon>Eukaryota</taxon>
        <taxon>Fungi</taxon>
        <taxon>Dikarya</taxon>
        <taxon>Ascomycota</taxon>
        <taxon>Pezizomycotina</taxon>
        <taxon>Sordariomycetes</taxon>
        <taxon>Hypocreomycetidae</taxon>
        <taxon>Hypocreales</taxon>
        <taxon>Nectriaceae</taxon>
        <taxon>Fusarium</taxon>
        <taxon>Fusarium solani species complex</taxon>
    </lineage>
</organism>
<dbReference type="GO" id="GO:0044539">
    <property type="term" value="P:long-chain fatty acid import into cell"/>
    <property type="evidence" value="ECO:0007669"/>
    <property type="project" value="TreeGrafter"/>
</dbReference>
<comment type="similarity">
    <text evidence="1">Belongs to the ATP-dependent AMP-binding enzyme family.</text>
</comment>
<dbReference type="PANTHER" id="PTHR43107">
    <property type="entry name" value="LONG-CHAIN FATTY ACID TRANSPORT PROTEIN"/>
    <property type="match status" value="1"/>
</dbReference>
<dbReference type="SUPFAM" id="SSF56801">
    <property type="entry name" value="Acetyl-CoA synthetase-like"/>
    <property type="match status" value="1"/>
</dbReference>
<dbReference type="PROSITE" id="PS00455">
    <property type="entry name" value="AMP_BINDING"/>
    <property type="match status" value="1"/>
</dbReference>
<name>A0A9P9HMI0_FUSSL</name>
<dbReference type="Pfam" id="PF00501">
    <property type="entry name" value="AMP-binding"/>
    <property type="match status" value="1"/>
</dbReference>
<evidence type="ECO:0000256" key="2">
    <source>
        <dbReference type="ARBA" id="ARBA00022598"/>
    </source>
</evidence>
<dbReference type="AlphaFoldDB" id="A0A9P9HMI0"/>
<dbReference type="GO" id="GO:0005324">
    <property type="term" value="F:long-chain fatty acid transmembrane transporter activity"/>
    <property type="evidence" value="ECO:0007669"/>
    <property type="project" value="TreeGrafter"/>
</dbReference>
<dbReference type="InterPro" id="IPR042099">
    <property type="entry name" value="ANL_N_sf"/>
</dbReference>
<accession>A0A9P9HMI0</accession>
<gene>
    <name evidence="4" type="ORF">B0J15DRAFT_547446</name>
</gene>
<dbReference type="InterPro" id="IPR000873">
    <property type="entry name" value="AMP-dep_synth/lig_dom"/>
</dbReference>
<dbReference type="Gene3D" id="3.40.50.12780">
    <property type="entry name" value="N-terminal domain of ligase-like"/>
    <property type="match status" value="1"/>
</dbReference>
<evidence type="ECO:0000313" key="5">
    <source>
        <dbReference type="Proteomes" id="UP000736672"/>
    </source>
</evidence>
<keyword evidence="2" id="KW-0436">Ligase</keyword>
<proteinExistence type="inferred from homology"/>
<keyword evidence="5" id="KW-1185">Reference proteome</keyword>
<sequence length="431" mass="47805">MLELADPGAEALWFEGRRWSYSELILATFYAAAYDAGPRPSRLLKDVGTLIFTSGTSGKPKAVAVKNFLLVVVSTPLIVDAKNVARYLPLRTFSCLPLFHTTCLFTGLYYSTGLSGSFYLARKFSASRFTAQLVESGATRMLHVGELCRYLVARPPSSFDQAHRCIVTLGNVYRSTEGITKFDNFTYRKAGAGMISFAGPVKLYSEKDFFLAKYDPSTQSLYRDLEAGFCVLAKAREPGEAIGRVRSMDFYNKYYNDPAATQLKLVSSVFEKGGLFQRTGDMLMHQKSGWIRFMLGLEILSSGTERTSVSARFKTTSASFQACRTVLSMLSNSQHKVPTYDGQAGAAAITLADPQAKTEFAQQLYPSLHSSGLAFIETTATFTQPKAILQSLPCSPDIDNQQYSLFWLNGEQYRRIDTDSWAQIELGKARL</sequence>
<dbReference type="GO" id="GO:0005777">
    <property type="term" value="C:peroxisome"/>
    <property type="evidence" value="ECO:0007669"/>
    <property type="project" value="TreeGrafter"/>
</dbReference>
<feature type="domain" description="AMP-dependent synthetase/ligase" evidence="3">
    <location>
        <begin position="45"/>
        <end position="158"/>
    </location>
</feature>
<reference evidence="4" key="1">
    <citation type="journal article" date="2021" name="Nat. Commun.">
        <title>Genetic determinants of endophytism in the Arabidopsis root mycobiome.</title>
        <authorList>
            <person name="Mesny F."/>
            <person name="Miyauchi S."/>
            <person name="Thiergart T."/>
            <person name="Pickel B."/>
            <person name="Atanasova L."/>
            <person name="Karlsson M."/>
            <person name="Huettel B."/>
            <person name="Barry K.W."/>
            <person name="Haridas S."/>
            <person name="Chen C."/>
            <person name="Bauer D."/>
            <person name="Andreopoulos W."/>
            <person name="Pangilinan J."/>
            <person name="LaButti K."/>
            <person name="Riley R."/>
            <person name="Lipzen A."/>
            <person name="Clum A."/>
            <person name="Drula E."/>
            <person name="Henrissat B."/>
            <person name="Kohler A."/>
            <person name="Grigoriev I.V."/>
            <person name="Martin F.M."/>
            <person name="Hacquard S."/>
        </authorList>
    </citation>
    <scope>NUCLEOTIDE SEQUENCE</scope>
    <source>
        <strain evidence="4">FSSC 5 MPI-SDFR-AT-0091</strain>
    </source>
</reference>
<protein>
    <recommendedName>
        <fullName evidence="3">AMP-dependent synthetase/ligase domain-containing protein</fullName>
    </recommendedName>
</protein>